<dbReference type="Gene3D" id="3.30.110.70">
    <property type="entry name" value="Hypothetical protein apc22750. Chain B"/>
    <property type="match status" value="1"/>
</dbReference>
<comment type="similarity">
    <text evidence="1 2">Belongs to the UPF0145 family.</text>
</comment>
<evidence type="ECO:0000256" key="1">
    <source>
        <dbReference type="ARBA" id="ARBA00010751"/>
    </source>
</evidence>
<gene>
    <name evidence="4" type="primary">ybjQ_2</name>
    <name evidence="4" type="ORF">NCTC11621_02159</name>
    <name evidence="3" type="ORF">PA42_03640</name>
</gene>
<evidence type="ECO:0000313" key="5">
    <source>
        <dbReference type="Proteomes" id="UP000254704"/>
    </source>
</evidence>
<dbReference type="Proteomes" id="UP000254704">
    <property type="component" value="Unassembled WGS sequence"/>
</dbReference>
<dbReference type="Pfam" id="PF01906">
    <property type="entry name" value="YbjQ_1"/>
    <property type="match status" value="1"/>
</dbReference>
<organism evidence="4 5">
    <name type="scientific">Pasteurella canis</name>
    <dbReference type="NCBI Taxonomy" id="753"/>
    <lineage>
        <taxon>Bacteria</taxon>
        <taxon>Pseudomonadati</taxon>
        <taxon>Pseudomonadota</taxon>
        <taxon>Gammaproteobacteria</taxon>
        <taxon>Pasteurellales</taxon>
        <taxon>Pasteurellaceae</taxon>
        <taxon>Pasteurella</taxon>
    </lineage>
</organism>
<dbReference type="EMBL" id="BPUX01000001">
    <property type="protein sequence ID" value="GJH42190.1"/>
    <property type="molecule type" value="Genomic_DNA"/>
</dbReference>
<dbReference type="InterPro" id="IPR002765">
    <property type="entry name" value="UPF0145_YbjQ-like"/>
</dbReference>
<dbReference type="PANTHER" id="PTHR34068:SF1">
    <property type="entry name" value="UPF0145 PROTEIN YBJQ"/>
    <property type="match status" value="1"/>
</dbReference>
<dbReference type="HAMAP" id="MF_00338">
    <property type="entry name" value="UPF0145"/>
    <property type="match status" value="1"/>
</dbReference>
<dbReference type="RefSeq" id="WP_049214672.1">
    <property type="nucleotide sequence ID" value="NZ_BPUX01000001.1"/>
</dbReference>
<reference evidence="4 5" key="1">
    <citation type="submission" date="2018-06" db="EMBL/GenBank/DDBJ databases">
        <authorList>
            <consortium name="Pathogen Informatics"/>
            <person name="Doyle S."/>
        </authorList>
    </citation>
    <scope>NUCLEOTIDE SEQUENCE [LARGE SCALE GENOMIC DNA]</scope>
    <source>
        <strain evidence="4 5">NCTC11621</strain>
    </source>
</reference>
<dbReference type="PANTHER" id="PTHR34068">
    <property type="entry name" value="UPF0145 PROTEIN YBJQ"/>
    <property type="match status" value="1"/>
</dbReference>
<evidence type="ECO:0000313" key="4">
    <source>
        <dbReference type="EMBL" id="SUC11077.1"/>
    </source>
</evidence>
<dbReference type="Proteomes" id="UP001052140">
    <property type="component" value="Unassembled WGS sequence"/>
</dbReference>
<protein>
    <recommendedName>
        <fullName evidence="2">UPF0145 protein NCTC11621_02159</fullName>
    </recommendedName>
</protein>
<evidence type="ECO:0000313" key="3">
    <source>
        <dbReference type="EMBL" id="GJH42190.1"/>
    </source>
</evidence>
<reference evidence="3" key="2">
    <citation type="submission" date="2024-05" db="EMBL/GenBank/DDBJ databases">
        <title>Determining zoonotic pasteurella genome.</title>
        <authorList>
            <person name="Maeda T."/>
            <person name="Takahashi T."/>
            <person name="Yoshida H."/>
        </authorList>
    </citation>
    <scope>NUCLEOTIDE SEQUENCE</scope>
    <source>
        <strain evidence="3">PA42</strain>
    </source>
</reference>
<dbReference type="SUPFAM" id="SSF117782">
    <property type="entry name" value="YbjQ-like"/>
    <property type="match status" value="1"/>
</dbReference>
<dbReference type="InterPro" id="IPR035439">
    <property type="entry name" value="UPF0145_dom_sf"/>
</dbReference>
<keyword evidence="6" id="KW-1185">Reference proteome</keyword>
<proteinExistence type="inferred from homology"/>
<dbReference type="GeneID" id="69687935"/>
<dbReference type="AlphaFoldDB" id="A0A379EXF7"/>
<dbReference type="EMBL" id="UGTV01000015">
    <property type="protein sequence ID" value="SUC11077.1"/>
    <property type="molecule type" value="Genomic_DNA"/>
</dbReference>
<sequence>MIITTTPNVEGKQIVEYKQVVFGEVVAGSNFIRDFFAGITDILGGRSGAYESKITKARQEALEEMQKHAKHLGANAIVGVEVNYTSINGDGKSMFMIVASGTAVVVR</sequence>
<name>A0A379EXF7_9PAST</name>
<evidence type="ECO:0000256" key="2">
    <source>
        <dbReference type="HAMAP-Rule" id="MF_00338"/>
    </source>
</evidence>
<evidence type="ECO:0000313" key="6">
    <source>
        <dbReference type="Proteomes" id="UP001052140"/>
    </source>
</evidence>
<accession>A0A379EXF7</accession>